<sequence>MNAQSRSVTLIGAPLEEGSGRRGAAMGPAALRIAGVDQTLIDLGHDVADNGDLRIVPAMDLPNHPKAHNLRTVGAFTRALESSVYEVAAAGRFPLILGGDHSLSMGSVSGMARYAANKGRPLFVLWLDAHADFNSPATSPSGNIHGMPVAFFCGEAEFAEILPRDRPFVDPKNVFQVGIRSVDAREREEIHEHGVNVFDMRAIDEQGIGAIMRHILDVVAKADGLLHVSLDLDFLDPDIAPGVGTTVPGGATFREAHLVMEMLSDSGLVSSLDLVELNPFLDDRGKSARILVELTASLFGRRIFDRPTRAA</sequence>
<protein>
    <recommendedName>
        <fullName evidence="3 9">Arginase</fullName>
        <ecNumber evidence="2 9">3.5.3.1</ecNumber>
    </recommendedName>
</protein>
<dbReference type="PANTHER" id="PTHR43782:SF3">
    <property type="entry name" value="ARGINASE"/>
    <property type="match status" value="1"/>
</dbReference>
<accession>A0ABS7IG53</accession>
<evidence type="ECO:0000256" key="7">
    <source>
        <dbReference type="ARBA" id="ARBA00023211"/>
    </source>
</evidence>
<name>A0ABS7IG53_9HYPH</name>
<evidence type="ECO:0000256" key="5">
    <source>
        <dbReference type="ARBA" id="ARBA00022723"/>
    </source>
</evidence>
<evidence type="ECO:0000313" key="14">
    <source>
        <dbReference type="Proteomes" id="UP000770629"/>
    </source>
</evidence>
<dbReference type="PIRSF" id="PIRSF036979">
    <property type="entry name" value="Arginase"/>
    <property type="match status" value="1"/>
</dbReference>
<dbReference type="InterPro" id="IPR006035">
    <property type="entry name" value="Ureohydrolase"/>
</dbReference>
<evidence type="ECO:0000256" key="3">
    <source>
        <dbReference type="ARBA" id="ARBA00018123"/>
    </source>
</evidence>
<evidence type="ECO:0000256" key="11">
    <source>
        <dbReference type="RuleBase" id="RU003684"/>
    </source>
</evidence>
<evidence type="ECO:0000256" key="9">
    <source>
        <dbReference type="NCBIfam" id="TIGR01229"/>
    </source>
</evidence>
<evidence type="ECO:0000256" key="6">
    <source>
        <dbReference type="ARBA" id="ARBA00022801"/>
    </source>
</evidence>
<evidence type="ECO:0000256" key="8">
    <source>
        <dbReference type="ARBA" id="ARBA00047391"/>
    </source>
</evidence>
<keyword evidence="4 12" id="KW-0056">Arginine metabolism</keyword>
<gene>
    <name evidence="13" type="primary">rocF</name>
    <name evidence="13" type="ORF">HJB60_16670</name>
</gene>
<evidence type="ECO:0000256" key="1">
    <source>
        <dbReference type="ARBA" id="ARBA00005098"/>
    </source>
</evidence>
<keyword evidence="7 12" id="KW-0464">Manganese</keyword>
<evidence type="ECO:0000256" key="10">
    <source>
        <dbReference type="PROSITE-ProRule" id="PRU00742"/>
    </source>
</evidence>
<comment type="pathway">
    <text evidence="1">Nitrogen metabolism; urea cycle; L-ornithine and urea from L-arginine: step 1/1.</text>
</comment>
<reference evidence="13 14" key="1">
    <citation type="submission" date="2020-04" db="EMBL/GenBank/DDBJ databases">
        <title>Global-level population genomics: horizontal gene transfer, symbiosis and evolution in Rhizobia.</title>
        <authorList>
            <person name="Gai Y."/>
        </authorList>
    </citation>
    <scope>NUCLEOTIDE SEQUENCE [LARGE SCALE GENOMIC DNA]</scope>
    <source>
        <strain evidence="13 14">BLR33</strain>
    </source>
</reference>
<evidence type="ECO:0000313" key="13">
    <source>
        <dbReference type="EMBL" id="MBX5090790.1"/>
    </source>
</evidence>
<dbReference type="GO" id="GO:0004053">
    <property type="term" value="F:arginase activity"/>
    <property type="evidence" value="ECO:0007669"/>
    <property type="project" value="UniProtKB-EC"/>
</dbReference>
<dbReference type="NCBIfam" id="TIGR01229">
    <property type="entry name" value="rocF_arginase"/>
    <property type="match status" value="1"/>
</dbReference>
<keyword evidence="6 11" id="KW-0378">Hydrolase</keyword>
<keyword evidence="5 12" id="KW-0479">Metal-binding</keyword>
<dbReference type="PROSITE" id="PS01053">
    <property type="entry name" value="ARGINASE_1"/>
    <property type="match status" value="1"/>
</dbReference>
<dbReference type="EMBL" id="JABDYF010000007">
    <property type="protein sequence ID" value="MBX5090790.1"/>
    <property type="molecule type" value="Genomic_DNA"/>
</dbReference>
<dbReference type="EC" id="3.5.3.1" evidence="2 9"/>
<dbReference type="InterPro" id="IPR014033">
    <property type="entry name" value="Arginase"/>
</dbReference>
<evidence type="ECO:0000256" key="4">
    <source>
        <dbReference type="ARBA" id="ARBA00022503"/>
    </source>
</evidence>
<keyword evidence="14" id="KW-1185">Reference proteome</keyword>
<comment type="catalytic activity">
    <reaction evidence="8 12">
        <text>L-arginine + H2O = urea + L-ornithine</text>
        <dbReference type="Rhea" id="RHEA:20569"/>
        <dbReference type="ChEBI" id="CHEBI:15377"/>
        <dbReference type="ChEBI" id="CHEBI:16199"/>
        <dbReference type="ChEBI" id="CHEBI:32682"/>
        <dbReference type="ChEBI" id="CHEBI:46911"/>
        <dbReference type="EC" id="3.5.3.1"/>
    </reaction>
</comment>
<dbReference type="Proteomes" id="UP000770629">
    <property type="component" value="Unassembled WGS sequence"/>
</dbReference>
<evidence type="ECO:0000256" key="2">
    <source>
        <dbReference type="ARBA" id="ARBA00012168"/>
    </source>
</evidence>
<dbReference type="PRINTS" id="PR00116">
    <property type="entry name" value="ARGINASE"/>
</dbReference>
<dbReference type="SUPFAM" id="SSF52768">
    <property type="entry name" value="Arginase/deacetylase"/>
    <property type="match status" value="1"/>
</dbReference>
<dbReference type="InterPro" id="IPR020855">
    <property type="entry name" value="Ureohydrolase_Mn_BS"/>
</dbReference>
<comment type="caution">
    <text evidence="13">The sequence shown here is derived from an EMBL/GenBank/DDBJ whole genome shotgun (WGS) entry which is preliminary data.</text>
</comment>
<dbReference type="Pfam" id="PF00491">
    <property type="entry name" value="Arginase"/>
    <property type="match status" value="1"/>
</dbReference>
<dbReference type="Gene3D" id="3.40.800.10">
    <property type="entry name" value="Ureohydrolase domain"/>
    <property type="match status" value="1"/>
</dbReference>
<dbReference type="InterPro" id="IPR023696">
    <property type="entry name" value="Ureohydrolase_dom_sf"/>
</dbReference>
<comment type="similarity">
    <text evidence="10 11">Belongs to the arginase family.</text>
</comment>
<dbReference type="CDD" id="cd09989">
    <property type="entry name" value="Arginase"/>
    <property type="match status" value="1"/>
</dbReference>
<dbReference type="RefSeq" id="WP_221120159.1">
    <property type="nucleotide sequence ID" value="NZ_JABDXQ010000016.1"/>
</dbReference>
<organism evidence="13 14">
    <name type="scientific">Rhizobium lentis</name>
    <dbReference type="NCBI Taxonomy" id="1138194"/>
    <lineage>
        <taxon>Bacteria</taxon>
        <taxon>Pseudomonadati</taxon>
        <taxon>Pseudomonadota</taxon>
        <taxon>Alphaproteobacteria</taxon>
        <taxon>Hyphomicrobiales</taxon>
        <taxon>Rhizobiaceae</taxon>
        <taxon>Rhizobium/Agrobacterium group</taxon>
        <taxon>Rhizobium</taxon>
    </lineage>
</organism>
<dbReference type="PROSITE" id="PS51409">
    <property type="entry name" value="ARGINASE_2"/>
    <property type="match status" value="1"/>
</dbReference>
<evidence type="ECO:0000256" key="12">
    <source>
        <dbReference type="RuleBase" id="RU361159"/>
    </source>
</evidence>
<proteinExistence type="inferred from homology"/>
<comment type="cofactor">
    <cofactor evidence="12">
        <name>Mn(2+)</name>
        <dbReference type="ChEBI" id="CHEBI:29035"/>
    </cofactor>
    <text evidence="12">Binds 2 manganese ions per subunit.</text>
</comment>
<dbReference type="PANTHER" id="PTHR43782">
    <property type="entry name" value="ARGINASE"/>
    <property type="match status" value="1"/>
</dbReference>